<dbReference type="EMBL" id="DS547107">
    <property type="protein sequence ID" value="EDR06769.1"/>
    <property type="molecule type" value="Genomic_DNA"/>
</dbReference>
<sequence length="478" mass="53233">MRKSNRKTKKTSKTLHIEPEMDEDELPPTTPAPDDDDIYVNEEEERALMRREEEEESDRDGEVIDKDQRDDEEEEEDIDSGSDVQVIPQKRKKGKDTKKSTKRVNRLPSEEIIMARKITYNLAIFSVAELAKPQARHEPAARFVVLPSDLDWLDVHAHLKIKAGDVLFPGQAAIHDNAYETTFCIARHIPNPLPLSCIGDYKHLVENALRQQQPTVKIMIKVIARPQGTPDKENVPPVLDRLDALVDRVLGPAAKKGKKSRAPNANDILPGNIAKNDNIKQLRLCWECATSNCSSEHCYIPADGPHFALSHDHFDKWAAAMLHNHAGEPSATLEHPPNIREFDAVSTHTIVSKSPLLTARLRAMEKEKGPQAPVVNVVLPANYGLPPPAIAAPPPAPLLEKPTGLIPPTLNEGPRMDIETFCVVYALPNAVLRYFHENAITGTHAFSHITDTDLARMGFKIGEVIDLKEAVKTWASSK</sequence>
<gene>
    <name evidence="2" type="ORF">LACBIDRAFT_299631</name>
</gene>
<dbReference type="OrthoDB" id="3063862at2759"/>
<dbReference type="Proteomes" id="UP000001194">
    <property type="component" value="Unassembled WGS sequence"/>
</dbReference>
<accession>B0DF13</accession>
<dbReference type="GeneID" id="6078270"/>
<dbReference type="STRING" id="486041.B0DF13"/>
<dbReference type="KEGG" id="lbc:LACBIDRAFT_299631"/>
<dbReference type="AlphaFoldDB" id="B0DF13"/>
<feature type="region of interest" description="Disordered" evidence="1">
    <location>
        <begin position="1"/>
        <end position="103"/>
    </location>
</feature>
<feature type="compositionally biased region" description="Basic and acidic residues" evidence="1">
    <location>
        <begin position="60"/>
        <end position="69"/>
    </location>
</feature>
<evidence type="ECO:0000256" key="1">
    <source>
        <dbReference type="SAM" id="MobiDB-lite"/>
    </source>
</evidence>
<protein>
    <submittedName>
        <fullName evidence="2">Predicted protein</fullName>
    </submittedName>
</protein>
<feature type="compositionally biased region" description="Basic residues" evidence="1">
    <location>
        <begin position="89"/>
        <end position="103"/>
    </location>
</feature>
<feature type="compositionally biased region" description="Acidic residues" evidence="1">
    <location>
        <begin position="33"/>
        <end position="45"/>
    </location>
</feature>
<proteinExistence type="predicted"/>
<reference evidence="2 3" key="1">
    <citation type="journal article" date="2008" name="Nature">
        <title>The genome of Laccaria bicolor provides insights into mycorrhizal symbiosis.</title>
        <authorList>
            <person name="Martin F."/>
            <person name="Aerts A."/>
            <person name="Ahren D."/>
            <person name="Brun A."/>
            <person name="Danchin E.G.J."/>
            <person name="Duchaussoy F."/>
            <person name="Gibon J."/>
            <person name="Kohler A."/>
            <person name="Lindquist E."/>
            <person name="Pereda V."/>
            <person name="Salamov A."/>
            <person name="Shapiro H.J."/>
            <person name="Wuyts J."/>
            <person name="Blaudez D."/>
            <person name="Buee M."/>
            <person name="Brokstein P."/>
            <person name="Canbaeck B."/>
            <person name="Cohen D."/>
            <person name="Courty P.E."/>
            <person name="Coutinho P.M."/>
            <person name="Delaruelle C."/>
            <person name="Detter J.C."/>
            <person name="Deveau A."/>
            <person name="DiFazio S."/>
            <person name="Duplessis S."/>
            <person name="Fraissinet-Tachet L."/>
            <person name="Lucic E."/>
            <person name="Frey-Klett P."/>
            <person name="Fourrey C."/>
            <person name="Feussner I."/>
            <person name="Gay G."/>
            <person name="Grimwood J."/>
            <person name="Hoegger P.J."/>
            <person name="Jain P."/>
            <person name="Kilaru S."/>
            <person name="Labbe J."/>
            <person name="Lin Y.C."/>
            <person name="Legue V."/>
            <person name="Le Tacon F."/>
            <person name="Marmeisse R."/>
            <person name="Melayah D."/>
            <person name="Montanini B."/>
            <person name="Muratet M."/>
            <person name="Nehls U."/>
            <person name="Niculita-Hirzel H."/>
            <person name="Oudot-Le Secq M.P."/>
            <person name="Peter M."/>
            <person name="Quesneville H."/>
            <person name="Rajashekar B."/>
            <person name="Reich M."/>
            <person name="Rouhier N."/>
            <person name="Schmutz J."/>
            <person name="Yin T."/>
            <person name="Chalot M."/>
            <person name="Henrissat B."/>
            <person name="Kuees U."/>
            <person name="Lucas S."/>
            <person name="Van de Peer Y."/>
            <person name="Podila G.K."/>
            <person name="Polle A."/>
            <person name="Pukkila P.J."/>
            <person name="Richardson P.M."/>
            <person name="Rouze P."/>
            <person name="Sanders I.R."/>
            <person name="Stajich J.E."/>
            <person name="Tunlid A."/>
            <person name="Tuskan G."/>
            <person name="Grigoriev I.V."/>
        </authorList>
    </citation>
    <scope>NUCLEOTIDE SEQUENCE [LARGE SCALE GENOMIC DNA]</scope>
    <source>
        <strain evidence="3">S238N-H82 / ATCC MYA-4686</strain>
    </source>
</reference>
<dbReference type="InParanoid" id="B0DF13"/>
<evidence type="ECO:0000313" key="3">
    <source>
        <dbReference type="Proteomes" id="UP000001194"/>
    </source>
</evidence>
<feature type="compositionally biased region" description="Acidic residues" evidence="1">
    <location>
        <begin position="70"/>
        <end position="80"/>
    </location>
</feature>
<keyword evidence="3" id="KW-1185">Reference proteome</keyword>
<dbReference type="RefSeq" id="XP_001882616.1">
    <property type="nucleotide sequence ID" value="XM_001882581.1"/>
</dbReference>
<organism evidence="3">
    <name type="scientific">Laccaria bicolor (strain S238N-H82 / ATCC MYA-4686)</name>
    <name type="common">Bicoloured deceiver</name>
    <name type="synonym">Laccaria laccata var. bicolor</name>
    <dbReference type="NCBI Taxonomy" id="486041"/>
    <lineage>
        <taxon>Eukaryota</taxon>
        <taxon>Fungi</taxon>
        <taxon>Dikarya</taxon>
        <taxon>Basidiomycota</taxon>
        <taxon>Agaricomycotina</taxon>
        <taxon>Agaricomycetes</taxon>
        <taxon>Agaricomycetidae</taxon>
        <taxon>Agaricales</taxon>
        <taxon>Agaricineae</taxon>
        <taxon>Hydnangiaceae</taxon>
        <taxon>Laccaria</taxon>
    </lineage>
</organism>
<feature type="compositionally biased region" description="Basic residues" evidence="1">
    <location>
        <begin position="1"/>
        <end position="13"/>
    </location>
</feature>
<dbReference type="HOGENOM" id="CLU_045146_0_0_1"/>
<evidence type="ECO:0000313" key="2">
    <source>
        <dbReference type="EMBL" id="EDR06769.1"/>
    </source>
</evidence>
<name>B0DF13_LACBS</name>